<evidence type="ECO:0000259" key="2">
    <source>
        <dbReference type="Pfam" id="PF06985"/>
    </source>
</evidence>
<dbReference type="RefSeq" id="XP_044655785.1">
    <property type="nucleotide sequence ID" value="XM_044799850.1"/>
</dbReference>
<sequence>MWATSLIPSTPEQTTRALANEKPKDFERMCLFLGAKIDADILGVEFFGLWDPDGNQIVHICLGALLFYFAAAANGFVDSPAAAYVTTRPIDDEAGSSETFAKISLWRAACLQEHHDSCPTPNYTFVPKRLVEVQDADGFDCLRLRETEHVGHPPYIPLSYCWGDDQAIISTRTTVSTWMKSIPYDQLPQTLKDAITVCRNLQVRFLWVDALCIIQDDDTDRSQQIALMPQIYRNGHLTVAAASATDAREGFLHRRQLPNSETTAFTLPYVCPDTEKSHITLYRLDERSSPLDTRAWTMQERLLSPRTLEFSNHQVRWLCRGCFDQPGWTDGWLMKPEVDSRQHNVLPKEVFGRALNTAQLVPQTNNLTEPKASRKDWYALVRAYTHRALKRPTDRILALSGLAKECSVAVDDAYLAGMWRKSLLTELLWTVEGTKYPAPTSFQGPSWSWTSVNGTIDFKGQYGAIHGRSAEQAWAKVVNCNPTPVEGSARFGAVKEDQSSLVLEARLLPAMLLLSSPPNGLRSNEEYHVVMKMNDDGRMQHFRVEIDASDFANRTGDTAPSGTEIVLLELFSTFMSSQWTVKGLVLRSVTLSKFRESEIEQRPVVEAQDDTGSFVSNPLTPGPTPSASSSDYLRYQTRLQEAKQQREPKAKKLYRQKNEPDEHVFYRVGTFDYTSSYSQEAYNKNALRECNWFKYCVPRAVKLL</sequence>
<feature type="domain" description="Heterokaryon incompatibility" evidence="2">
    <location>
        <begin position="155"/>
        <end position="300"/>
    </location>
</feature>
<dbReference type="AlphaFoldDB" id="A0A9P3FBN1"/>
<evidence type="ECO:0000313" key="4">
    <source>
        <dbReference type="Proteomes" id="UP000825890"/>
    </source>
</evidence>
<comment type="caution">
    <text evidence="3">The sequence shown here is derived from an EMBL/GenBank/DDBJ whole genome shotgun (WGS) entry which is preliminary data.</text>
</comment>
<dbReference type="OrthoDB" id="3770080at2759"/>
<dbReference type="EMBL" id="BOLY01000003">
    <property type="protein sequence ID" value="GIZ41298.1"/>
    <property type="molecule type" value="Genomic_DNA"/>
</dbReference>
<feature type="compositionally biased region" description="Polar residues" evidence="1">
    <location>
        <begin position="610"/>
        <end position="630"/>
    </location>
</feature>
<name>A0A9P3FBN1_9PEZI</name>
<dbReference type="GeneID" id="68290183"/>
<protein>
    <recommendedName>
        <fullName evidence="2">Heterokaryon incompatibility domain-containing protein</fullName>
    </recommendedName>
</protein>
<proteinExistence type="predicted"/>
<gene>
    <name evidence="3" type="ORF">CKM354_000460800</name>
</gene>
<dbReference type="PANTHER" id="PTHR33112:SF16">
    <property type="entry name" value="HETEROKARYON INCOMPATIBILITY DOMAIN-CONTAINING PROTEIN"/>
    <property type="match status" value="1"/>
</dbReference>
<dbReference type="PANTHER" id="PTHR33112">
    <property type="entry name" value="DOMAIN PROTEIN, PUTATIVE-RELATED"/>
    <property type="match status" value="1"/>
</dbReference>
<reference evidence="3 4" key="1">
    <citation type="submission" date="2021-01" db="EMBL/GenBank/DDBJ databases">
        <title>Cercospora kikuchii MAFF 305040 whole genome shotgun sequence.</title>
        <authorList>
            <person name="Kashiwa T."/>
            <person name="Suzuki T."/>
        </authorList>
    </citation>
    <scope>NUCLEOTIDE SEQUENCE [LARGE SCALE GENOMIC DNA]</scope>
    <source>
        <strain evidence="3 4">MAFF 305040</strain>
    </source>
</reference>
<feature type="region of interest" description="Disordered" evidence="1">
    <location>
        <begin position="605"/>
        <end position="630"/>
    </location>
</feature>
<evidence type="ECO:0000313" key="3">
    <source>
        <dbReference type="EMBL" id="GIZ41298.1"/>
    </source>
</evidence>
<evidence type="ECO:0000256" key="1">
    <source>
        <dbReference type="SAM" id="MobiDB-lite"/>
    </source>
</evidence>
<dbReference type="Proteomes" id="UP000825890">
    <property type="component" value="Unassembled WGS sequence"/>
</dbReference>
<dbReference type="Pfam" id="PF06985">
    <property type="entry name" value="HET"/>
    <property type="match status" value="1"/>
</dbReference>
<keyword evidence="4" id="KW-1185">Reference proteome</keyword>
<organism evidence="3 4">
    <name type="scientific">Cercospora kikuchii</name>
    <dbReference type="NCBI Taxonomy" id="84275"/>
    <lineage>
        <taxon>Eukaryota</taxon>
        <taxon>Fungi</taxon>
        <taxon>Dikarya</taxon>
        <taxon>Ascomycota</taxon>
        <taxon>Pezizomycotina</taxon>
        <taxon>Dothideomycetes</taxon>
        <taxon>Dothideomycetidae</taxon>
        <taxon>Mycosphaerellales</taxon>
        <taxon>Mycosphaerellaceae</taxon>
        <taxon>Cercospora</taxon>
    </lineage>
</organism>
<accession>A0A9P3FBN1</accession>
<dbReference type="InterPro" id="IPR010730">
    <property type="entry name" value="HET"/>
</dbReference>